<name>A0A174HR56_9CLOT</name>
<sequence length="66" mass="7216">MLALKIARVKKELTQEGLSKISGVNRVTISNIERGKQSILDTPAGTLLKIAKALDTDITTLFFSEE</sequence>
<protein>
    <submittedName>
        <fullName evidence="2">Phage transcriptional regulator</fullName>
    </submittedName>
</protein>
<dbReference type="AlphaFoldDB" id="A0A174HR56"/>
<dbReference type="PROSITE" id="PS50943">
    <property type="entry name" value="HTH_CROC1"/>
    <property type="match status" value="1"/>
</dbReference>
<evidence type="ECO:0000313" key="2">
    <source>
        <dbReference type="EMBL" id="CUO75807.1"/>
    </source>
</evidence>
<evidence type="ECO:0000259" key="1">
    <source>
        <dbReference type="PROSITE" id="PS50943"/>
    </source>
</evidence>
<feature type="domain" description="HTH cro/C1-type" evidence="1">
    <location>
        <begin position="4"/>
        <end position="61"/>
    </location>
</feature>
<dbReference type="CDD" id="cd00093">
    <property type="entry name" value="HTH_XRE"/>
    <property type="match status" value="1"/>
</dbReference>
<dbReference type="GO" id="GO:0003677">
    <property type="term" value="F:DNA binding"/>
    <property type="evidence" value="ECO:0007669"/>
    <property type="project" value="InterPro"/>
</dbReference>
<dbReference type="EMBL" id="CYZV01000048">
    <property type="protein sequence ID" value="CUO75807.1"/>
    <property type="molecule type" value="Genomic_DNA"/>
</dbReference>
<dbReference type="Pfam" id="PF01381">
    <property type="entry name" value="HTH_3"/>
    <property type="match status" value="1"/>
</dbReference>
<dbReference type="InterPro" id="IPR010982">
    <property type="entry name" value="Lambda_DNA-bd_dom_sf"/>
</dbReference>
<dbReference type="RefSeq" id="WP_055277822.1">
    <property type="nucleotide sequence ID" value="NZ_CYZV01000048.1"/>
</dbReference>
<proteinExistence type="predicted"/>
<dbReference type="SUPFAM" id="SSF47413">
    <property type="entry name" value="lambda repressor-like DNA-binding domains"/>
    <property type="match status" value="1"/>
</dbReference>
<dbReference type="Proteomes" id="UP000095558">
    <property type="component" value="Unassembled WGS sequence"/>
</dbReference>
<reference evidence="2 3" key="1">
    <citation type="submission" date="2015-09" db="EMBL/GenBank/DDBJ databases">
        <authorList>
            <consortium name="Pathogen Informatics"/>
        </authorList>
    </citation>
    <scope>NUCLEOTIDE SEQUENCE [LARGE SCALE GENOMIC DNA]</scope>
    <source>
        <strain evidence="2 3">2789STDY5834855</strain>
    </source>
</reference>
<dbReference type="InterPro" id="IPR001387">
    <property type="entry name" value="Cro/C1-type_HTH"/>
</dbReference>
<dbReference type="Gene3D" id="1.10.260.40">
    <property type="entry name" value="lambda repressor-like DNA-binding domains"/>
    <property type="match status" value="1"/>
</dbReference>
<gene>
    <name evidence="2" type="ORF">ERS852470_03283</name>
</gene>
<evidence type="ECO:0000313" key="3">
    <source>
        <dbReference type="Proteomes" id="UP000095558"/>
    </source>
</evidence>
<accession>A0A174HR56</accession>
<dbReference type="OrthoDB" id="9804186at2"/>
<organism evidence="2 3">
    <name type="scientific">Clostridium disporicum</name>
    <dbReference type="NCBI Taxonomy" id="84024"/>
    <lineage>
        <taxon>Bacteria</taxon>
        <taxon>Bacillati</taxon>
        <taxon>Bacillota</taxon>
        <taxon>Clostridia</taxon>
        <taxon>Eubacteriales</taxon>
        <taxon>Clostridiaceae</taxon>
        <taxon>Clostridium</taxon>
    </lineage>
</organism>
<dbReference type="SMART" id="SM00530">
    <property type="entry name" value="HTH_XRE"/>
    <property type="match status" value="1"/>
</dbReference>